<name>A0A917P409_9ACTN</name>
<dbReference type="PANTHER" id="PTHR44846:SF1">
    <property type="entry name" value="MANNOSYL-D-GLYCERATE TRANSPORT_METABOLISM SYSTEM REPRESSOR MNGR-RELATED"/>
    <property type="match status" value="1"/>
</dbReference>
<dbReference type="SMART" id="SM00345">
    <property type="entry name" value="HTH_GNTR"/>
    <property type="match status" value="1"/>
</dbReference>
<evidence type="ECO:0000256" key="3">
    <source>
        <dbReference type="ARBA" id="ARBA00023163"/>
    </source>
</evidence>
<dbReference type="InterPro" id="IPR000524">
    <property type="entry name" value="Tscrpt_reg_HTH_GntR"/>
</dbReference>
<keyword evidence="1" id="KW-0805">Transcription regulation</keyword>
<keyword evidence="2" id="KW-0238">DNA-binding</keyword>
<dbReference type="InterPro" id="IPR050679">
    <property type="entry name" value="Bact_HTH_transcr_reg"/>
</dbReference>
<dbReference type="EMBL" id="BMQA01000064">
    <property type="protein sequence ID" value="GGJ60548.1"/>
    <property type="molecule type" value="Genomic_DNA"/>
</dbReference>
<accession>A0A917P409</accession>
<organism evidence="6 7">
    <name type="scientific">Streptomyces brasiliensis</name>
    <dbReference type="NCBI Taxonomy" id="1954"/>
    <lineage>
        <taxon>Bacteria</taxon>
        <taxon>Bacillati</taxon>
        <taxon>Actinomycetota</taxon>
        <taxon>Actinomycetes</taxon>
        <taxon>Kitasatosporales</taxon>
        <taxon>Streptomycetaceae</taxon>
        <taxon>Streptomyces</taxon>
    </lineage>
</organism>
<dbReference type="GO" id="GO:0003677">
    <property type="term" value="F:DNA binding"/>
    <property type="evidence" value="ECO:0007669"/>
    <property type="project" value="UniProtKB-KW"/>
</dbReference>
<dbReference type="SUPFAM" id="SSF46785">
    <property type="entry name" value="Winged helix' DNA-binding domain"/>
    <property type="match status" value="1"/>
</dbReference>
<evidence type="ECO:0000259" key="5">
    <source>
        <dbReference type="PROSITE" id="PS50949"/>
    </source>
</evidence>
<protein>
    <submittedName>
        <fullName evidence="6">GntR family transcriptional regulator</fullName>
    </submittedName>
</protein>
<evidence type="ECO:0000256" key="2">
    <source>
        <dbReference type="ARBA" id="ARBA00023125"/>
    </source>
</evidence>
<dbReference type="Gene3D" id="3.40.1410.10">
    <property type="entry name" value="Chorismate lyase-like"/>
    <property type="match status" value="1"/>
</dbReference>
<dbReference type="SUPFAM" id="SSF64288">
    <property type="entry name" value="Chorismate lyase-like"/>
    <property type="match status" value="1"/>
</dbReference>
<keyword evidence="3" id="KW-0804">Transcription</keyword>
<keyword evidence="7" id="KW-1185">Reference proteome</keyword>
<comment type="caution">
    <text evidence="6">The sequence shown here is derived from an EMBL/GenBank/DDBJ whole genome shotgun (WGS) entry which is preliminary data.</text>
</comment>
<dbReference type="PRINTS" id="PR00035">
    <property type="entry name" value="HTHGNTR"/>
</dbReference>
<proteinExistence type="predicted"/>
<dbReference type="GO" id="GO:0003700">
    <property type="term" value="F:DNA-binding transcription factor activity"/>
    <property type="evidence" value="ECO:0007669"/>
    <property type="project" value="InterPro"/>
</dbReference>
<sequence>MPDPYNGSAWVPGPEDEIPMTEQEQTAAAQPRKVAAYRALADVLRADIDGGVYAEEGKMPTEEMLQGKYRVSRHTVRQALSILLAEGRIYRVQGSGTYVSGRQPSGRYLRSIGSLEDLVVWPETQTEVLEQFSTRADPSIAARLELSYIEVSRALVRRFAKKKPFVLTRHYVSPELGDILRKAGIPSRGEGTVIGSAEPFLERPVAGVRQDITAMNAPAEEAGLIGCQPGDAILLIERLYYDTAGDFVEFTASHFNPRRYGYRLDLRRTP</sequence>
<dbReference type="Gene3D" id="1.10.10.10">
    <property type="entry name" value="Winged helix-like DNA-binding domain superfamily/Winged helix DNA-binding domain"/>
    <property type="match status" value="1"/>
</dbReference>
<dbReference type="PROSITE" id="PS50949">
    <property type="entry name" value="HTH_GNTR"/>
    <property type="match status" value="1"/>
</dbReference>
<reference evidence="6" key="2">
    <citation type="submission" date="2020-09" db="EMBL/GenBank/DDBJ databases">
        <authorList>
            <person name="Sun Q."/>
            <person name="Ohkuma M."/>
        </authorList>
    </citation>
    <scope>NUCLEOTIDE SEQUENCE</scope>
    <source>
        <strain evidence="6">JCM 3086</strain>
    </source>
</reference>
<evidence type="ECO:0000313" key="6">
    <source>
        <dbReference type="EMBL" id="GGJ60548.1"/>
    </source>
</evidence>
<dbReference type="InterPro" id="IPR036388">
    <property type="entry name" value="WH-like_DNA-bd_sf"/>
</dbReference>
<reference evidence="6" key="1">
    <citation type="journal article" date="2014" name="Int. J. Syst. Evol. Microbiol.">
        <title>Complete genome sequence of Corynebacterium casei LMG S-19264T (=DSM 44701T), isolated from a smear-ripened cheese.</title>
        <authorList>
            <consortium name="US DOE Joint Genome Institute (JGI-PGF)"/>
            <person name="Walter F."/>
            <person name="Albersmeier A."/>
            <person name="Kalinowski J."/>
            <person name="Ruckert C."/>
        </authorList>
    </citation>
    <scope>NUCLEOTIDE SEQUENCE</scope>
    <source>
        <strain evidence="6">JCM 3086</strain>
    </source>
</reference>
<dbReference type="InterPro" id="IPR036390">
    <property type="entry name" value="WH_DNA-bd_sf"/>
</dbReference>
<dbReference type="CDD" id="cd07377">
    <property type="entry name" value="WHTH_GntR"/>
    <property type="match status" value="1"/>
</dbReference>
<dbReference type="InterPro" id="IPR028978">
    <property type="entry name" value="Chorismate_lyase_/UTRA_dom_sf"/>
</dbReference>
<evidence type="ECO:0000313" key="7">
    <source>
        <dbReference type="Proteomes" id="UP000657574"/>
    </source>
</evidence>
<dbReference type="AlphaFoldDB" id="A0A917P409"/>
<dbReference type="PANTHER" id="PTHR44846">
    <property type="entry name" value="MANNOSYL-D-GLYCERATE TRANSPORT/METABOLISM SYSTEM REPRESSOR MNGR-RELATED"/>
    <property type="match status" value="1"/>
</dbReference>
<evidence type="ECO:0000256" key="1">
    <source>
        <dbReference type="ARBA" id="ARBA00023015"/>
    </source>
</evidence>
<gene>
    <name evidence="6" type="ORF">GCM10010121_083950</name>
</gene>
<dbReference type="Pfam" id="PF07702">
    <property type="entry name" value="UTRA"/>
    <property type="match status" value="1"/>
</dbReference>
<dbReference type="Proteomes" id="UP000657574">
    <property type="component" value="Unassembled WGS sequence"/>
</dbReference>
<dbReference type="InterPro" id="IPR011663">
    <property type="entry name" value="UTRA"/>
</dbReference>
<evidence type="ECO:0000256" key="4">
    <source>
        <dbReference type="SAM" id="MobiDB-lite"/>
    </source>
</evidence>
<dbReference type="GO" id="GO:0045892">
    <property type="term" value="P:negative regulation of DNA-templated transcription"/>
    <property type="evidence" value="ECO:0007669"/>
    <property type="project" value="TreeGrafter"/>
</dbReference>
<dbReference type="Pfam" id="PF00392">
    <property type="entry name" value="GntR"/>
    <property type="match status" value="1"/>
</dbReference>
<feature type="domain" description="HTH gntR-type" evidence="5">
    <location>
        <begin position="34"/>
        <end position="102"/>
    </location>
</feature>
<dbReference type="SMART" id="SM00866">
    <property type="entry name" value="UTRA"/>
    <property type="match status" value="1"/>
</dbReference>
<feature type="region of interest" description="Disordered" evidence="4">
    <location>
        <begin position="1"/>
        <end position="22"/>
    </location>
</feature>